<dbReference type="Pfam" id="PF12796">
    <property type="entry name" value="Ank_2"/>
    <property type="match status" value="1"/>
</dbReference>
<comment type="caution">
    <text evidence="6">The sequence shown here is derived from an EMBL/GenBank/DDBJ whole genome shotgun (WGS) entry which is preliminary data.</text>
</comment>
<dbReference type="InterPro" id="IPR036770">
    <property type="entry name" value="Ankyrin_rpt-contain_sf"/>
</dbReference>
<dbReference type="AlphaFoldDB" id="A0A7J6BKE6"/>
<dbReference type="Proteomes" id="UP000579812">
    <property type="component" value="Unassembled WGS sequence"/>
</dbReference>
<feature type="repeat" description="ANK" evidence="4">
    <location>
        <begin position="305"/>
        <end position="337"/>
    </location>
</feature>
<evidence type="ECO:0000256" key="1">
    <source>
        <dbReference type="ARBA" id="ARBA00022737"/>
    </source>
</evidence>
<comment type="similarity">
    <text evidence="3">Belongs to the SOWAH family.</text>
</comment>
<feature type="compositionally biased region" description="Basic and acidic residues" evidence="5">
    <location>
        <begin position="145"/>
        <end position="160"/>
    </location>
</feature>
<proteinExistence type="inferred from homology"/>
<keyword evidence="7" id="KW-1185">Reference proteome</keyword>
<evidence type="ECO:0000256" key="3">
    <source>
        <dbReference type="ARBA" id="ARBA00038122"/>
    </source>
</evidence>
<accession>A0A7J6BKE6</accession>
<organism evidence="6 7">
    <name type="scientific">Onychostoma macrolepis</name>
    <dbReference type="NCBI Taxonomy" id="369639"/>
    <lineage>
        <taxon>Eukaryota</taxon>
        <taxon>Metazoa</taxon>
        <taxon>Chordata</taxon>
        <taxon>Craniata</taxon>
        <taxon>Vertebrata</taxon>
        <taxon>Euteleostomi</taxon>
        <taxon>Actinopterygii</taxon>
        <taxon>Neopterygii</taxon>
        <taxon>Teleostei</taxon>
        <taxon>Ostariophysi</taxon>
        <taxon>Cypriniformes</taxon>
        <taxon>Cyprinidae</taxon>
        <taxon>Acrossocheilinae</taxon>
        <taxon>Onychostoma</taxon>
    </lineage>
</organism>
<name>A0A7J6BKE6_9TELE</name>
<feature type="repeat" description="ANK" evidence="4">
    <location>
        <begin position="337"/>
        <end position="360"/>
    </location>
</feature>
<evidence type="ECO:0000313" key="6">
    <source>
        <dbReference type="EMBL" id="KAF4095406.1"/>
    </source>
</evidence>
<gene>
    <name evidence="6" type="ORF">G5714_024484</name>
</gene>
<evidence type="ECO:0000256" key="2">
    <source>
        <dbReference type="ARBA" id="ARBA00023043"/>
    </source>
</evidence>
<evidence type="ECO:0000256" key="4">
    <source>
        <dbReference type="PROSITE-ProRule" id="PRU00023"/>
    </source>
</evidence>
<evidence type="ECO:0008006" key="8">
    <source>
        <dbReference type="Google" id="ProtNLM"/>
    </source>
</evidence>
<feature type="region of interest" description="Disordered" evidence="5">
    <location>
        <begin position="29"/>
        <end position="56"/>
    </location>
</feature>
<keyword evidence="2 4" id="KW-0040">ANK repeat</keyword>
<dbReference type="Gene3D" id="1.25.40.20">
    <property type="entry name" value="Ankyrin repeat-containing domain"/>
    <property type="match status" value="1"/>
</dbReference>
<dbReference type="SUPFAM" id="SSF48403">
    <property type="entry name" value="Ankyrin repeat"/>
    <property type="match status" value="1"/>
</dbReference>
<dbReference type="EMBL" id="JAAMOB010000025">
    <property type="protein sequence ID" value="KAF4095406.1"/>
    <property type="molecule type" value="Genomic_DNA"/>
</dbReference>
<protein>
    <recommendedName>
        <fullName evidence="8">Ankyrin repeat domain-containing protein SOWAHC-like</fullName>
    </recommendedName>
</protein>
<evidence type="ECO:0000313" key="7">
    <source>
        <dbReference type="Proteomes" id="UP000579812"/>
    </source>
</evidence>
<feature type="region of interest" description="Disordered" evidence="5">
    <location>
        <begin position="115"/>
        <end position="167"/>
    </location>
</feature>
<evidence type="ECO:0000256" key="5">
    <source>
        <dbReference type="SAM" id="MobiDB-lite"/>
    </source>
</evidence>
<feature type="compositionally biased region" description="Polar residues" evidence="5">
    <location>
        <begin position="117"/>
        <end position="128"/>
    </location>
</feature>
<feature type="compositionally biased region" description="Basic and acidic residues" evidence="5">
    <location>
        <begin position="33"/>
        <end position="46"/>
    </location>
</feature>
<feature type="region of interest" description="Disordered" evidence="5">
    <location>
        <begin position="417"/>
        <end position="442"/>
    </location>
</feature>
<dbReference type="PROSITE" id="PS50297">
    <property type="entry name" value="ANK_REP_REGION"/>
    <property type="match status" value="2"/>
</dbReference>
<dbReference type="PROSITE" id="PS50088">
    <property type="entry name" value="ANK_REPEAT"/>
    <property type="match status" value="2"/>
</dbReference>
<sequence>MTRSGIPALLNMTSANHTEAERECYDLSTADGGAHDTHTTHERHDTQPGADAGFMDQEGPVFSVKEKESDFLAHEFISSSHTSGSDQHICEGFKYLTQEGLEPDVKTTAPKPAQAFTDESTAGQSQDQGLDPTVKLQEPEPEQILEDKRSDQEDLKRDDESFMTQRSCEYDPEEGMPALVVTQPEEVSSDQADDIYLSVTLEDMIHSDSSRNASPSDGTELSSSDLLALKSDTVSLLSEAAISCKSDDQEGPEEDTRSITASSVMSLFHRVQMDPIEKEWLRCAALGNATTLYLLLQQDTTLVSKKGTALHWAAKQGRVEMVDMMARSGADVNQRAHGYTPLHLASLHGHDKIIQLLINNYNAKVNIRDYHGKMAAHYWTGSKDIFTEHRSHSAGSWPRGRRAQCYAQLSALLSRSQSNRNISAETSSSPLELHPIHTSPSS</sequence>
<dbReference type="PANTHER" id="PTHR14491">
    <property type="entry name" value="SOSONDOWAH, ISOFORM G"/>
    <property type="match status" value="1"/>
</dbReference>
<keyword evidence="1" id="KW-0677">Repeat</keyword>
<dbReference type="PANTHER" id="PTHR14491:SF9">
    <property type="entry name" value="ANKYRIN REPEAT DOMAIN-CONTAINING PROTEIN SOWAHB-LIKE"/>
    <property type="match status" value="1"/>
</dbReference>
<dbReference type="SMART" id="SM00248">
    <property type="entry name" value="ANK"/>
    <property type="match status" value="2"/>
</dbReference>
<dbReference type="InterPro" id="IPR002110">
    <property type="entry name" value="Ankyrin_rpt"/>
</dbReference>
<reference evidence="6 7" key="1">
    <citation type="submission" date="2020-04" db="EMBL/GenBank/DDBJ databases">
        <title>Chromosome-level genome assembly of a cyprinid fish Onychostoma macrolepis by integration of Nanopore Sequencing, Bionano and Hi-C technology.</title>
        <authorList>
            <person name="Wang D."/>
        </authorList>
    </citation>
    <scope>NUCLEOTIDE SEQUENCE [LARGE SCALE GENOMIC DNA]</scope>
    <source>
        <strain evidence="6">SWU-2019</strain>
        <tissue evidence="6">Muscle</tissue>
    </source>
</reference>